<reference evidence="2 3" key="1">
    <citation type="submission" date="2021-01" db="EMBL/GenBank/DDBJ databases">
        <title>Genome public.</title>
        <authorList>
            <person name="Liu C."/>
            <person name="Sun Q."/>
        </authorList>
    </citation>
    <scope>NUCLEOTIDE SEQUENCE [LARGE SCALE GENOMIC DNA]</scope>
    <source>
        <strain evidence="2 3">YIM B02515</strain>
    </source>
</reference>
<sequence length="225" mass="24627">MKKYALTLVRLFIGLFLYAVGIVFTINANLGLSPWDTFHQGISKHTGITMGQASIVIGLIIVVIDWAAGEKVGIGTIFNMLFIGIFMDLLMLNHLIPSFDNIAARIIMMLLGMLIIGIACYFYIGAGLGSGPRDGLMVALAKKTNKPVKLIRSCIEAVPLIIGYLLGGSVGFGTVIMVVFGGYFIQFAFKVLKFDVRDVEHQFIDDYVKVIKEALTNKKEGTNIN</sequence>
<feature type="transmembrane region" description="Helical" evidence="1">
    <location>
        <begin position="7"/>
        <end position="28"/>
    </location>
</feature>
<dbReference type="Proteomes" id="UP000632377">
    <property type="component" value="Unassembled WGS sequence"/>
</dbReference>
<dbReference type="Pfam" id="PF19700">
    <property type="entry name" value="DUF6198"/>
    <property type="match status" value="1"/>
</dbReference>
<keyword evidence="3" id="KW-1185">Reference proteome</keyword>
<name>A0ABS1T4M3_9CLOT</name>
<feature type="transmembrane region" description="Helical" evidence="1">
    <location>
        <begin position="172"/>
        <end position="192"/>
    </location>
</feature>
<keyword evidence="1" id="KW-0472">Membrane</keyword>
<proteinExistence type="predicted"/>
<keyword evidence="1" id="KW-1133">Transmembrane helix</keyword>
<evidence type="ECO:0000313" key="3">
    <source>
        <dbReference type="Proteomes" id="UP000632377"/>
    </source>
</evidence>
<evidence type="ECO:0000256" key="1">
    <source>
        <dbReference type="SAM" id="Phobius"/>
    </source>
</evidence>
<dbReference type="RefSeq" id="WP_202746922.1">
    <property type="nucleotide sequence ID" value="NZ_JAESWC010000001.1"/>
</dbReference>
<evidence type="ECO:0000313" key="2">
    <source>
        <dbReference type="EMBL" id="MBL4934276.1"/>
    </source>
</evidence>
<protein>
    <recommendedName>
        <fullName evidence="4">YitT family protein</fullName>
    </recommendedName>
</protein>
<dbReference type="InterPro" id="IPR038750">
    <property type="entry name" value="YczE/YyaS-like"/>
</dbReference>
<evidence type="ECO:0008006" key="4">
    <source>
        <dbReference type="Google" id="ProtNLM"/>
    </source>
</evidence>
<feature type="transmembrane region" description="Helical" evidence="1">
    <location>
        <begin position="77"/>
        <end position="96"/>
    </location>
</feature>
<dbReference type="EMBL" id="JAESWC010000001">
    <property type="protein sequence ID" value="MBL4934276.1"/>
    <property type="molecule type" value="Genomic_DNA"/>
</dbReference>
<accession>A0ABS1T4M3</accession>
<feature type="transmembrane region" description="Helical" evidence="1">
    <location>
        <begin position="48"/>
        <end position="68"/>
    </location>
</feature>
<gene>
    <name evidence="2" type="ORF">JK636_00735</name>
</gene>
<comment type="caution">
    <text evidence="2">The sequence shown here is derived from an EMBL/GenBank/DDBJ whole genome shotgun (WGS) entry which is preliminary data.</text>
</comment>
<dbReference type="PANTHER" id="PTHR40078">
    <property type="entry name" value="INTEGRAL MEMBRANE PROTEIN-RELATED"/>
    <property type="match status" value="1"/>
</dbReference>
<organism evidence="2 3">
    <name type="scientific">Clostridium rhizosphaerae</name>
    <dbReference type="NCBI Taxonomy" id="2803861"/>
    <lineage>
        <taxon>Bacteria</taxon>
        <taxon>Bacillati</taxon>
        <taxon>Bacillota</taxon>
        <taxon>Clostridia</taxon>
        <taxon>Eubacteriales</taxon>
        <taxon>Clostridiaceae</taxon>
        <taxon>Clostridium</taxon>
    </lineage>
</organism>
<feature type="transmembrane region" description="Helical" evidence="1">
    <location>
        <begin position="102"/>
        <end position="129"/>
    </location>
</feature>
<dbReference type="PANTHER" id="PTHR40078:SF1">
    <property type="entry name" value="INTEGRAL MEMBRANE PROTEIN"/>
    <property type="match status" value="1"/>
</dbReference>
<keyword evidence="1" id="KW-0812">Transmembrane</keyword>